<dbReference type="GO" id="GO:0045926">
    <property type="term" value="P:negative regulation of growth"/>
    <property type="evidence" value="ECO:0007669"/>
    <property type="project" value="UniProtKB-ARBA"/>
</dbReference>
<evidence type="ECO:0000256" key="3">
    <source>
        <dbReference type="ARBA" id="ARBA00023125"/>
    </source>
</evidence>
<name>A0AAV4YES1_CAEEX</name>
<proteinExistence type="inferred from homology"/>
<sequence>MFIVHDNNNSTHAHYKQLLLFQSKYSCSGIPPFLSLWISRCHSEGEGVGEPANDLRFPKRGEFHFRFLQTSLVISGSSGQNSCYERTGVSPDAQYDARLYPRLSTYAPSYQPEPNLDPTTTPFYAPTLNSTYGMKESPDPWRSISQSASYYYDPTLAAYGYGGLDFNGARRKNVTRDSTSTLKAWLNEHRKNPYPTKGEKIMLAIITKMTLTQVSTWFANARRRLKKENKMTWEPRNKAEAHEDDAKGEDAKEEGASFQDDDKPGRMLEADMDLGPQHRTDTNYRPSVNEPHQAATQPLHQHHYEDSHPSTDLLSAASSSLEATSYTPSVSSSQSSSPDLGTYMSHHRPGKEQAHCFPGDAYKPKIWSLADTATSKGVDPSLMQGYAGDLWLTAGGGGMLPSKGPGPTFQSCAVPFQRLSNYSCSLHGFNPISLQTDTPPQTPPNMKVGAAHQTATVPSSAYIESHGSAYMGQPGLCQQDTMGDGQLQDDKLDSFPSSHGSGLQQSSSSNQNAATDCISEDYDDPSQYSTSSVR</sequence>
<dbReference type="InterPro" id="IPR009057">
    <property type="entry name" value="Homeodomain-like_sf"/>
</dbReference>
<evidence type="ECO:0000259" key="8">
    <source>
        <dbReference type="PROSITE" id="PS50071"/>
    </source>
</evidence>
<dbReference type="FunFam" id="1.10.10.60:FF:000003">
    <property type="entry name" value="Iroquois-class homeobox protein IRX"/>
    <property type="match status" value="1"/>
</dbReference>
<feature type="domain" description="Homeobox" evidence="8">
    <location>
        <begin position="165"/>
        <end position="228"/>
    </location>
</feature>
<accession>A0AAV4YES1</accession>
<reference evidence="9 10" key="1">
    <citation type="submission" date="2021-06" db="EMBL/GenBank/DDBJ databases">
        <title>Caerostris extrusa draft genome.</title>
        <authorList>
            <person name="Kono N."/>
            <person name="Arakawa K."/>
        </authorList>
    </citation>
    <scope>NUCLEOTIDE SEQUENCE [LARGE SCALE GENOMIC DNA]</scope>
</reference>
<dbReference type="GO" id="GO:0048468">
    <property type="term" value="P:cell development"/>
    <property type="evidence" value="ECO:0007669"/>
    <property type="project" value="TreeGrafter"/>
</dbReference>
<evidence type="ECO:0000256" key="6">
    <source>
        <dbReference type="PROSITE-ProRule" id="PRU00108"/>
    </source>
</evidence>
<evidence type="ECO:0000256" key="7">
    <source>
        <dbReference type="SAM" id="MobiDB-lite"/>
    </source>
</evidence>
<evidence type="ECO:0000313" key="9">
    <source>
        <dbReference type="EMBL" id="GIZ04687.1"/>
    </source>
</evidence>
<protein>
    <submittedName>
        <fullName evidence="9">Homeobox protein caupolican</fullName>
    </submittedName>
</protein>
<dbReference type="PANTHER" id="PTHR11211">
    <property type="entry name" value="IROQUOIS-CLASS HOMEODOMAIN PROTEIN IRX"/>
    <property type="match status" value="1"/>
</dbReference>
<dbReference type="InterPro" id="IPR017970">
    <property type="entry name" value="Homeobox_CS"/>
</dbReference>
<feature type="region of interest" description="Disordered" evidence="7">
    <location>
        <begin position="473"/>
        <end position="534"/>
    </location>
</feature>
<dbReference type="PROSITE" id="PS50071">
    <property type="entry name" value="HOMEOBOX_2"/>
    <property type="match status" value="1"/>
</dbReference>
<feature type="compositionally biased region" description="Low complexity" evidence="7">
    <location>
        <begin position="325"/>
        <end position="337"/>
    </location>
</feature>
<dbReference type="GO" id="GO:0000981">
    <property type="term" value="F:DNA-binding transcription factor activity, RNA polymerase II-specific"/>
    <property type="evidence" value="ECO:0007669"/>
    <property type="project" value="InterPro"/>
</dbReference>
<dbReference type="GO" id="GO:0030182">
    <property type="term" value="P:neuron differentiation"/>
    <property type="evidence" value="ECO:0007669"/>
    <property type="project" value="TreeGrafter"/>
</dbReference>
<dbReference type="Proteomes" id="UP001054945">
    <property type="component" value="Unassembled WGS sequence"/>
</dbReference>
<dbReference type="SMART" id="SM00389">
    <property type="entry name" value="HOX"/>
    <property type="match status" value="1"/>
</dbReference>
<evidence type="ECO:0000313" key="10">
    <source>
        <dbReference type="Proteomes" id="UP001054945"/>
    </source>
</evidence>
<organism evidence="9 10">
    <name type="scientific">Caerostris extrusa</name>
    <name type="common">Bark spider</name>
    <name type="synonym">Caerostris bankana</name>
    <dbReference type="NCBI Taxonomy" id="172846"/>
    <lineage>
        <taxon>Eukaryota</taxon>
        <taxon>Metazoa</taxon>
        <taxon>Ecdysozoa</taxon>
        <taxon>Arthropoda</taxon>
        <taxon>Chelicerata</taxon>
        <taxon>Arachnida</taxon>
        <taxon>Araneae</taxon>
        <taxon>Araneomorphae</taxon>
        <taxon>Entelegynae</taxon>
        <taxon>Araneoidea</taxon>
        <taxon>Araneidae</taxon>
        <taxon>Caerostris</taxon>
    </lineage>
</organism>
<feature type="compositionally biased region" description="Basic and acidic residues" evidence="7">
    <location>
        <begin position="229"/>
        <end position="269"/>
    </location>
</feature>
<dbReference type="Pfam" id="PF05920">
    <property type="entry name" value="Homeobox_KN"/>
    <property type="match status" value="1"/>
</dbReference>
<feature type="DNA-binding region" description="Homeobox" evidence="6">
    <location>
        <begin position="167"/>
        <end position="229"/>
    </location>
</feature>
<keyword evidence="5 6" id="KW-0539">Nucleus</keyword>
<dbReference type="AlphaFoldDB" id="A0AAV4YES1"/>
<feature type="region of interest" description="Disordered" evidence="7">
    <location>
        <begin position="325"/>
        <end position="354"/>
    </location>
</feature>
<evidence type="ECO:0000256" key="2">
    <source>
        <dbReference type="ARBA" id="ARBA00008446"/>
    </source>
</evidence>
<dbReference type="InterPro" id="IPR008422">
    <property type="entry name" value="KN_HD"/>
</dbReference>
<keyword evidence="3 6" id="KW-0238">DNA-binding</keyword>
<comment type="caution">
    <text evidence="9">The sequence shown here is derived from an EMBL/GenBank/DDBJ whole genome shotgun (WGS) entry which is preliminary data.</text>
</comment>
<comment type="similarity">
    <text evidence="2">Belongs to the TALE/IRO homeobox family.</text>
</comment>
<dbReference type="GO" id="GO:0042693">
    <property type="term" value="P:muscle cell fate commitment"/>
    <property type="evidence" value="ECO:0007669"/>
    <property type="project" value="UniProtKB-ARBA"/>
</dbReference>
<feature type="compositionally biased region" description="Low complexity" evidence="7">
    <location>
        <begin position="497"/>
        <end position="509"/>
    </location>
</feature>
<keyword evidence="10" id="KW-1185">Reference proteome</keyword>
<dbReference type="CDD" id="cd00086">
    <property type="entry name" value="homeodomain"/>
    <property type="match status" value="1"/>
</dbReference>
<evidence type="ECO:0000256" key="5">
    <source>
        <dbReference type="ARBA" id="ARBA00023242"/>
    </source>
</evidence>
<dbReference type="GO" id="GO:0005634">
    <property type="term" value="C:nucleus"/>
    <property type="evidence" value="ECO:0007669"/>
    <property type="project" value="UniProtKB-SubCell"/>
</dbReference>
<dbReference type="PROSITE" id="PS00027">
    <property type="entry name" value="HOMEOBOX_1"/>
    <property type="match status" value="1"/>
</dbReference>
<dbReference type="PANTHER" id="PTHR11211:SF40">
    <property type="entry name" value="MIRROR, ISOFORM C"/>
    <property type="match status" value="1"/>
</dbReference>
<dbReference type="GO" id="GO:0045317">
    <property type="term" value="P:equator specification"/>
    <property type="evidence" value="ECO:0007669"/>
    <property type="project" value="UniProtKB-ARBA"/>
</dbReference>
<gene>
    <name evidence="9" type="primary">caup</name>
    <name evidence="9" type="ORF">CEXT_695701</name>
</gene>
<dbReference type="EMBL" id="BPLR01001781">
    <property type="protein sequence ID" value="GIZ04687.1"/>
    <property type="molecule type" value="Genomic_DNA"/>
</dbReference>
<comment type="subcellular location">
    <subcellularLocation>
        <location evidence="1 6">Nucleus</location>
    </subcellularLocation>
</comment>
<evidence type="ECO:0000256" key="4">
    <source>
        <dbReference type="ARBA" id="ARBA00023155"/>
    </source>
</evidence>
<evidence type="ECO:0000256" key="1">
    <source>
        <dbReference type="ARBA" id="ARBA00004123"/>
    </source>
</evidence>
<dbReference type="SMART" id="SM00548">
    <property type="entry name" value="IRO"/>
    <property type="match status" value="1"/>
</dbReference>
<feature type="region of interest" description="Disordered" evidence="7">
    <location>
        <begin position="229"/>
        <end position="312"/>
    </location>
</feature>
<dbReference type="SUPFAM" id="SSF46689">
    <property type="entry name" value="Homeodomain-like"/>
    <property type="match status" value="1"/>
</dbReference>
<keyword evidence="4 6" id="KW-0371">Homeobox</keyword>
<dbReference type="Gene3D" id="1.10.10.60">
    <property type="entry name" value="Homeodomain-like"/>
    <property type="match status" value="1"/>
</dbReference>
<dbReference type="InterPro" id="IPR001356">
    <property type="entry name" value="HD"/>
</dbReference>
<dbReference type="GO" id="GO:0000978">
    <property type="term" value="F:RNA polymerase II cis-regulatory region sequence-specific DNA binding"/>
    <property type="evidence" value="ECO:0007669"/>
    <property type="project" value="TreeGrafter"/>
</dbReference>
<dbReference type="InterPro" id="IPR003893">
    <property type="entry name" value="Iroquois_homeo"/>
</dbReference>